<dbReference type="AlphaFoldDB" id="A0A0B6ARJ0"/>
<sequence length="264" mass="29484">MKAKGKWVWIVSFISIISCLLFAAGLGMSIYDYVSASKATVKEMPKPKQETSSSNKSTKNYTIVALGDSLTRGTGDAVGKGYVGYLKDNLEEKTKKKILLSNFGIKGQTSSQLASQVKQQQIQRQIKSADTVLITIGGNDLFQGGQTLQNLNKNNIQKLENDYLKNVDSILKSIRSANKDTTIFLIGLYNPFSNLQDAKTTTAIVREWNYKSSELSANYKQTVFVPTFDLFQLKVDDYLYTDKFHPNAKGYKLIAERVASLITW</sequence>
<dbReference type="PANTHER" id="PTHR30383">
    <property type="entry name" value="THIOESTERASE 1/PROTEASE 1/LYSOPHOSPHOLIPASE L1"/>
    <property type="match status" value="1"/>
</dbReference>
<dbReference type="InterPro" id="IPR013830">
    <property type="entry name" value="SGNH_hydro"/>
</dbReference>
<dbReference type="KEGG" id="bmeg:BG04_5172"/>
<gene>
    <name evidence="2" type="ORF">BG04_5172</name>
</gene>
<accession>A0A0B6ARJ0</accession>
<proteinExistence type="predicted"/>
<evidence type="ECO:0000313" key="2">
    <source>
        <dbReference type="EMBL" id="AJI22434.1"/>
    </source>
</evidence>
<reference evidence="2 3" key="1">
    <citation type="journal article" date="2015" name="Genome Announc.">
        <title>Complete genome sequences for 35 biothreat assay-relevant bacillus species.</title>
        <authorList>
            <person name="Johnson S.L."/>
            <person name="Daligault H.E."/>
            <person name="Davenport K.W."/>
            <person name="Jaissle J."/>
            <person name="Frey K.G."/>
            <person name="Ladner J.T."/>
            <person name="Broomall S.M."/>
            <person name="Bishop-Lilly K.A."/>
            <person name="Bruce D.C."/>
            <person name="Gibbons H.S."/>
            <person name="Coyne S.R."/>
            <person name="Lo C.C."/>
            <person name="Meincke L."/>
            <person name="Munk A.C."/>
            <person name="Koroleva G.I."/>
            <person name="Rosenzweig C.N."/>
            <person name="Palacios G.F."/>
            <person name="Redden C.L."/>
            <person name="Minogue T.D."/>
            <person name="Chain P.S."/>
        </authorList>
    </citation>
    <scope>NUCLEOTIDE SEQUENCE [LARGE SCALE GENOMIC DNA]</scope>
    <source>
        <strain evidence="3">ATCC 14581 / DSM 32 / JCM 2506 / NBRC 15308 / NCIMB 9376 / NCTC 10342 / NRRL B-14308 / VKM B-512</strain>
    </source>
</reference>
<dbReference type="GeneID" id="93643131"/>
<evidence type="ECO:0000313" key="3">
    <source>
        <dbReference type="Proteomes" id="UP000031829"/>
    </source>
</evidence>
<dbReference type="EMBL" id="CP009920">
    <property type="protein sequence ID" value="AJI22434.1"/>
    <property type="molecule type" value="Genomic_DNA"/>
</dbReference>
<feature type="domain" description="SGNH hydrolase-type esterase" evidence="1">
    <location>
        <begin position="65"/>
        <end position="253"/>
    </location>
</feature>
<dbReference type="Gene3D" id="3.40.50.1110">
    <property type="entry name" value="SGNH hydrolase"/>
    <property type="match status" value="1"/>
</dbReference>
<evidence type="ECO:0000259" key="1">
    <source>
        <dbReference type="Pfam" id="PF13472"/>
    </source>
</evidence>
<organism evidence="2 3">
    <name type="scientific">Priestia megaterium (strain ATCC 14581 / DSM 32 / CCUG 1817 / JCM 2506 / NBRC 15308 / NCIMB 9376 / NCTC 10342 / NRRL B-14308 / VKM B-512 / Ford 19)</name>
    <name type="common">Bacillus megaterium</name>
    <dbReference type="NCBI Taxonomy" id="1348623"/>
    <lineage>
        <taxon>Bacteria</taxon>
        <taxon>Bacillati</taxon>
        <taxon>Bacillota</taxon>
        <taxon>Bacilli</taxon>
        <taxon>Bacillales</taxon>
        <taxon>Bacillaceae</taxon>
        <taxon>Priestia</taxon>
    </lineage>
</organism>
<dbReference type="RefSeq" id="WP_034651374.1">
    <property type="nucleotide sequence ID" value="NZ_BCVB01000010.1"/>
</dbReference>
<name>A0A0B6ARJ0_PRIM2</name>
<protein>
    <submittedName>
        <fullName evidence="2">GDSL-like Lipase/Acylhydrolase family protein</fullName>
    </submittedName>
</protein>
<dbReference type="Proteomes" id="UP000031829">
    <property type="component" value="Chromosome"/>
</dbReference>
<keyword evidence="2" id="KW-0378">Hydrolase</keyword>
<dbReference type="SUPFAM" id="SSF52266">
    <property type="entry name" value="SGNH hydrolase"/>
    <property type="match status" value="1"/>
</dbReference>
<dbReference type="PROSITE" id="PS51257">
    <property type="entry name" value="PROKAR_LIPOPROTEIN"/>
    <property type="match status" value="1"/>
</dbReference>
<dbReference type="PANTHER" id="PTHR30383:SF27">
    <property type="entry name" value="SPORE GERMINATION LIPASE LIPC"/>
    <property type="match status" value="1"/>
</dbReference>
<dbReference type="HOGENOM" id="CLU_076859_2_0_9"/>
<dbReference type="Pfam" id="PF13472">
    <property type="entry name" value="Lipase_GDSL_2"/>
    <property type="match status" value="1"/>
</dbReference>
<dbReference type="InterPro" id="IPR036514">
    <property type="entry name" value="SGNH_hydro_sf"/>
</dbReference>
<dbReference type="GO" id="GO:0004622">
    <property type="term" value="F:phosphatidylcholine lysophospholipase activity"/>
    <property type="evidence" value="ECO:0007669"/>
    <property type="project" value="TreeGrafter"/>
</dbReference>
<dbReference type="InterPro" id="IPR051532">
    <property type="entry name" value="Ester_Hydrolysis_Enzymes"/>
</dbReference>